<evidence type="ECO:0000313" key="2">
    <source>
        <dbReference type="EMBL" id="RZC84529.1"/>
    </source>
</evidence>
<organism evidence="2 3">
    <name type="scientific">Papaver somniferum</name>
    <name type="common">Opium poppy</name>
    <dbReference type="NCBI Taxonomy" id="3469"/>
    <lineage>
        <taxon>Eukaryota</taxon>
        <taxon>Viridiplantae</taxon>
        <taxon>Streptophyta</taxon>
        <taxon>Embryophyta</taxon>
        <taxon>Tracheophyta</taxon>
        <taxon>Spermatophyta</taxon>
        <taxon>Magnoliopsida</taxon>
        <taxon>Ranunculales</taxon>
        <taxon>Papaveraceae</taxon>
        <taxon>Papaveroideae</taxon>
        <taxon>Papaver</taxon>
    </lineage>
</organism>
<sequence>MSSSDSSMSYGDFSTVFVPPMKRKGGGKTKKNRRRKDEEKEKSAVKTKKRAERVDAWSDKDIKLLLEIYKNKSDHKGRIKDMKEFYKSIVESLEDESITGRTAYFYLNRLKTKHKEYVDGGRKQELTPQTRGYYDTLDDIRGFLDLIKIPEEDFEKEATRREYITKISEAEFEIEALRRGYSKLVISS</sequence>
<dbReference type="Gramene" id="RZC84529">
    <property type="protein sequence ID" value="RZC84529"/>
    <property type="gene ID" value="C5167_047309"/>
</dbReference>
<feature type="region of interest" description="Disordered" evidence="1">
    <location>
        <begin position="1"/>
        <end position="50"/>
    </location>
</feature>
<dbReference type="EMBL" id="CM010725">
    <property type="protein sequence ID" value="RZC84529.1"/>
    <property type="molecule type" value="Genomic_DNA"/>
</dbReference>
<feature type="compositionally biased region" description="Basic residues" evidence="1">
    <location>
        <begin position="21"/>
        <end position="34"/>
    </location>
</feature>
<dbReference type="AlphaFoldDB" id="A0A4Y7LK33"/>
<evidence type="ECO:0000256" key="1">
    <source>
        <dbReference type="SAM" id="MobiDB-lite"/>
    </source>
</evidence>
<protein>
    <submittedName>
        <fullName evidence="2">Uncharacterized protein</fullName>
    </submittedName>
</protein>
<name>A0A4Y7LK33_PAPSO</name>
<gene>
    <name evidence="2" type="ORF">C5167_047309</name>
</gene>
<dbReference type="Proteomes" id="UP000316621">
    <property type="component" value="Chromosome 11"/>
</dbReference>
<proteinExistence type="predicted"/>
<keyword evidence="3" id="KW-1185">Reference proteome</keyword>
<evidence type="ECO:0000313" key="3">
    <source>
        <dbReference type="Proteomes" id="UP000316621"/>
    </source>
</evidence>
<feature type="compositionally biased region" description="Basic and acidic residues" evidence="1">
    <location>
        <begin position="35"/>
        <end position="44"/>
    </location>
</feature>
<reference evidence="2 3" key="1">
    <citation type="journal article" date="2018" name="Science">
        <title>The opium poppy genome and morphinan production.</title>
        <authorList>
            <person name="Guo L."/>
            <person name="Winzer T."/>
            <person name="Yang X."/>
            <person name="Li Y."/>
            <person name="Ning Z."/>
            <person name="He Z."/>
            <person name="Teodor R."/>
            <person name="Lu Y."/>
            <person name="Bowser T.A."/>
            <person name="Graham I.A."/>
            <person name="Ye K."/>
        </authorList>
    </citation>
    <scope>NUCLEOTIDE SEQUENCE [LARGE SCALE GENOMIC DNA]</scope>
    <source>
        <strain evidence="3">cv. HN1</strain>
        <tissue evidence="2">Leaves</tissue>
    </source>
</reference>
<accession>A0A4Y7LK33</accession>